<keyword evidence="4 6" id="KW-1133">Transmembrane helix</keyword>
<feature type="domain" description="Major facilitator superfamily (MFS) profile" evidence="7">
    <location>
        <begin position="12"/>
        <end position="395"/>
    </location>
</feature>
<dbReference type="InterPro" id="IPR050189">
    <property type="entry name" value="MFS_Efflux_Transporters"/>
</dbReference>
<evidence type="ECO:0000259" key="7">
    <source>
        <dbReference type="PROSITE" id="PS50850"/>
    </source>
</evidence>
<keyword evidence="2" id="KW-1003">Cell membrane</keyword>
<keyword evidence="5 6" id="KW-0472">Membrane</keyword>
<feature type="transmembrane region" description="Helical" evidence="6">
    <location>
        <begin position="282"/>
        <end position="299"/>
    </location>
</feature>
<feature type="transmembrane region" description="Helical" evidence="6">
    <location>
        <begin position="218"/>
        <end position="239"/>
    </location>
</feature>
<feature type="transmembrane region" description="Helical" evidence="6">
    <location>
        <begin position="136"/>
        <end position="158"/>
    </location>
</feature>
<dbReference type="EMBL" id="JANDBC010000003">
    <property type="protein sequence ID" value="MCP9292674.1"/>
    <property type="molecule type" value="Genomic_DNA"/>
</dbReference>
<organism evidence="8 9">
    <name type="scientific">Gracilimonas sediminicola</name>
    <dbReference type="NCBI Taxonomy" id="2952158"/>
    <lineage>
        <taxon>Bacteria</taxon>
        <taxon>Pseudomonadati</taxon>
        <taxon>Balneolota</taxon>
        <taxon>Balneolia</taxon>
        <taxon>Balneolales</taxon>
        <taxon>Balneolaceae</taxon>
        <taxon>Gracilimonas</taxon>
    </lineage>
</organism>
<dbReference type="GO" id="GO:0005886">
    <property type="term" value="C:plasma membrane"/>
    <property type="evidence" value="ECO:0007669"/>
    <property type="project" value="UniProtKB-SubCell"/>
</dbReference>
<feature type="transmembrane region" description="Helical" evidence="6">
    <location>
        <begin position="344"/>
        <end position="363"/>
    </location>
</feature>
<reference evidence="8" key="1">
    <citation type="submission" date="2022-06" db="EMBL/GenBank/DDBJ databases">
        <title>Gracilimonas sp. CAU 1638 isolated from sea sediment.</title>
        <authorList>
            <person name="Kim W."/>
        </authorList>
    </citation>
    <scope>NUCLEOTIDE SEQUENCE</scope>
    <source>
        <strain evidence="8">CAU 1638</strain>
    </source>
</reference>
<evidence type="ECO:0000256" key="1">
    <source>
        <dbReference type="ARBA" id="ARBA00004651"/>
    </source>
</evidence>
<dbReference type="CDD" id="cd17324">
    <property type="entry name" value="MFS_NepI_like"/>
    <property type="match status" value="1"/>
</dbReference>
<name>A0A9X2L5H3_9BACT</name>
<dbReference type="RefSeq" id="WP_255135571.1">
    <property type="nucleotide sequence ID" value="NZ_JANDBC010000003.1"/>
</dbReference>
<protein>
    <submittedName>
        <fullName evidence="8">MFS transporter</fullName>
    </submittedName>
</protein>
<dbReference type="PANTHER" id="PTHR43124">
    <property type="entry name" value="PURINE EFFLUX PUMP PBUE"/>
    <property type="match status" value="1"/>
</dbReference>
<feature type="transmembrane region" description="Helical" evidence="6">
    <location>
        <begin position="12"/>
        <end position="35"/>
    </location>
</feature>
<dbReference type="InterPro" id="IPR011701">
    <property type="entry name" value="MFS"/>
</dbReference>
<evidence type="ECO:0000256" key="5">
    <source>
        <dbReference type="ARBA" id="ARBA00023136"/>
    </source>
</evidence>
<dbReference type="InterPro" id="IPR036259">
    <property type="entry name" value="MFS_trans_sf"/>
</dbReference>
<evidence type="ECO:0000313" key="9">
    <source>
        <dbReference type="Proteomes" id="UP001139125"/>
    </source>
</evidence>
<evidence type="ECO:0000256" key="2">
    <source>
        <dbReference type="ARBA" id="ARBA00022475"/>
    </source>
</evidence>
<dbReference type="PROSITE" id="PS50850">
    <property type="entry name" value="MFS"/>
    <property type="match status" value="1"/>
</dbReference>
<evidence type="ECO:0000256" key="4">
    <source>
        <dbReference type="ARBA" id="ARBA00022989"/>
    </source>
</evidence>
<dbReference type="InterPro" id="IPR020846">
    <property type="entry name" value="MFS_dom"/>
</dbReference>
<feature type="transmembrane region" description="Helical" evidence="6">
    <location>
        <begin position="369"/>
        <end position="388"/>
    </location>
</feature>
<dbReference type="GO" id="GO:0022857">
    <property type="term" value="F:transmembrane transporter activity"/>
    <property type="evidence" value="ECO:0007669"/>
    <property type="project" value="InterPro"/>
</dbReference>
<evidence type="ECO:0000256" key="6">
    <source>
        <dbReference type="SAM" id="Phobius"/>
    </source>
</evidence>
<gene>
    <name evidence="8" type="ORF">NM125_13885</name>
</gene>
<keyword evidence="3 6" id="KW-0812">Transmembrane</keyword>
<feature type="transmembrane region" description="Helical" evidence="6">
    <location>
        <begin position="102"/>
        <end position="124"/>
    </location>
</feature>
<comment type="caution">
    <text evidence="8">The sequence shown here is derived from an EMBL/GenBank/DDBJ whole genome shotgun (WGS) entry which is preliminary data.</text>
</comment>
<sequence>MTKKQDGNPYLIIFALWLLVFAASSQVMIISPILPRISEQLGTPFEILGNLVTVYAVMVGLFAIIMGPLSDKIGRRKILLIGTGGISFFLFLHGLVDSFVGLLIVRALAGMAGGVLSGAAVAYVGDYFPYEKRGWANGWIMSGIAMGQILGIPIGTLLADFFGFRIPFVLFGCIMALTFILILFKVPQPNVELSKDRVTFKGSISKYYELLKRSEVRAVAFAYVVMFLSISVYVVYLPTWLENSFGVDGKAIATLFFVGGVANVITGPIAGKISDRIGRKKIIIISCLGLSVVMGITTYVVSEFWVAYLIFFAAMVLIAMRISPFQALSTQLIKSDNRGSLMSLLVAIGQVGYGVGGSIAGPFYVQQGYVSNTLMGTAMILLMAYVVWKYVPEPELNPEKAEPANA</sequence>
<feature type="transmembrane region" description="Helical" evidence="6">
    <location>
        <begin position="164"/>
        <end position="184"/>
    </location>
</feature>
<dbReference type="SUPFAM" id="SSF103473">
    <property type="entry name" value="MFS general substrate transporter"/>
    <property type="match status" value="1"/>
</dbReference>
<dbReference type="Pfam" id="PF07690">
    <property type="entry name" value="MFS_1"/>
    <property type="match status" value="1"/>
</dbReference>
<proteinExistence type="predicted"/>
<dbReference type="InterPro" id="IPR005829">
    <property type="entry name" value="Sugar_transporter_CS"/>
</dbReference>
<dbReference type="PROSITE" id="PS00216">
    <property type="entry name" value="SUGAR_TRANSPORT_1"/>
    <property type="match status" value="2"/>
</dbReference>
<dbReference type="PANTHER" id="PTHR43124:SF3">
    <property type="entry name" value="CHLORAMPHENICOL EFFLUX PUMP RV0191"/>
    <property type="match status" value="1"/>
</dbReference>
<dbReference type="Proteomes" id="UP001139125">
    <property type="component" value="Unassembled WGS sequence"/>
</dbReference>
<dbReference type="AlphaFoldDB" id="A0A9X2L5H3"/>
<evidence type="ECO:0000313" key="8">
    <source>
        <dbReference type="EMBL" id="MCP9292674.1"/>
    </source>
</evidence>
<feature type="transmembrane region" description="Helical" evidence="6">
    <location>
        <begin position="47"/>
        <end position="66"/>
    </location>
</feature>
<keyword evidence="9" id="KW-1185">Reference proteome</keyword>
<accession>A0A9X2L5H3</accession>
<feature type="transmembrane region" description="Helical" evidence="6">
    <location>
        <begin position="305"/>
        <end position="323"/>
    </location>
</feature>
<evidence type="ECO:0000256" key="3">
    <source>
        <dbReference type="ARBA" id="ARBA00022692"/>
    </source>
</evidence>
<dbReference type="Gene3D" id="1.20.1250.20">
    <property type="entry name" value="MFS general substrate transporter like domains"/>
    <property type="match status" value="2"/>
</dbReference>
<feature type="transmembrane region" description="Helical" evidence="6">
    <location>
        <begin position="251"/>
        <end position="270"/>
    </location>
</feature>
<feature type="transmembrane region" description="Helical" evidence="6">
    <location>
        <begin position="78"/>
        <end position="96"/>
    </location>
</feature>
<comment type="subcellular location">
    <subcellularLocation>
        <location evidence="1">Cell membrane</location>
        <topology evidence="1">Multi-pass membrane protein</topology>
    </subcellularLocation>
</comment>